<evidence type="ECO:0000313" key="2">
    <source>
        <dbReference type="Proteomes" id="UP000231056"/>
    </source>
</evidence>
<dbReference type="AlphaFoldDB" id="A0A2M6ITI0"/>
<organism evidence="1 2">
    <name type="scientific">Candidatus Roizmanbacteria bacterium CG11_big_fil_rev_8_21_14_0_20_36_8</name>
    <dbReference type="NCBI Taxonomy" id="1974856"/>
    <lineage>
        <taxon>Bacteria</taxon>
        <taxon>Candidatus Roizmaniibacteriota</taxon>
    </lineage>
</organism>
<accession>A0A2M6ITI0</accession>
<proteinExistence type="predicted"/>
<reference evidence="1 2" key="1">
    <citation type="submission" date="2017-09" db="EMBL/GenBank/DDBJ databases">
        <title>Depth-based differentiation of microbial function through sediment-hosted aquifers and enrichment of novel symbionts in the deep terrestrial subsurface.</title>
        <authorList>
            <person name="Probst A.J."/>
            <person name="Ladd B."/>
            <person name="Jarett J.K."/>
            <person name="Geller-Mcgrath D.E."/>
            <person name="Sieber C.M."/>
            <person name="Emerson J.B."/>
            <person name="Anantharaman K."/>
            <person name="Thomas B.C."/>
            <person name="Malmstrom R."/>
            <person name="Stieglmeier M."/>
            <person name="Klingl A."/>
            <person name="Woyke T."/>
            <person name="Ryan C.M."/>
            <person name="Banfield J.F."/>
        </authorList>
    </citation>
    <scope>NUCLEOTIDE SEQUENCE [LARGE SCALE GENOMIC DNA]</scope>
    <source>
        <strain evidence="1">CG11_big_fil_rev_8_21_14_0_20_36_8</strain>
    </source>
</reference>
<evidence type="ECO:0000313" key="1">
    <source>
        <dbReference type="EMBL" id="PIQ73226.1"/>
    </source>
</evidence>
<comment type="caution">
    <text evidence="1">The sequence shown here is derived from an EMBL/GenBank/DDBJ whole genome shotgun (WGS) entry which is preliminary data.</text>
</comment>
<dbReference type="Proteomes" id="UP000231056">
    <property type="component" value="Unassembled WGS sequence"/>
</dbReference>
<sequence length="61" mass="7261">MHLKLAFRSLLRKIIYQLKKPYIAYYAPLMDTTFPQSPSSKFRINSRLSQSLREIKQSDLK</sequence>
<gene>
    <name evidence="1" type="ORF">COV58_03610</name>
</gene>
<name>A0A2M6ITI0_9BACT</name>
<dbReference type="EMBL" id="PCVM01000085">
    <property type="protein sequence ID" value="PIQ73226.1"/>
    <property type="molecule type" value="Genomic_DNA"/>
</dbReference>
<protein>
    <submittedName>
        <fullName evidence="1">Uncharacterized protein</fullName>
    </submittedName>
</protein>
<feature type="non-terminal residue" evidence="1">
    <location>
        <position position="61"/>
    </location>
</feature>